<evidence type="ECO:0000256" key="1">
    <source>
        <dbReference type="SAM" id="MobiDB-lite"/>
    </source>
</evidence>
<evidence type="ECO:0000313" key="3">
    <source>
        <dbReference type="Proteomes" id="UP000277212"/>
    </source>
</evidence>
<keyword evidence="3" id="KW-1185">Reference proteome</keyword>
<dbReference type="AlphaFoldDB" id="A0A3M2S3Z1"/>
<feature type="region of interest" description="Disordered" evidence="1">
    <location>
        <begin position="109"/>
        <end position="131"/>
    </location>
</feature>
<accession>A0A3M2S3Z1</accession>
<reference evidence="2 3" key="1">
    <citation type="submission" date="2017-06" db="EMBL/GenBank/DDBJ databases">
        <title>Comparative genomic analysis of Ambrosia Fusariam Clade fungi.</title>
        <authorList>
            <person name="Stajich J.E."/>
            <person name="Carrillo J."/>
            <person name="Kijimoto T."/>
            <person name="Eskalen A."/>
            <person name="O'Donnell K."/>
            <person name="Kasson M."/>
        </authorList>
    </citation>
    <scope>NUCLEOTIDE SEQUENCE [LARGE SCALE GENOMIC DNA]</scope>
    <source>
        <strain evidence="2">UCR3666</strain>
    </source>
</reference>
<comment type="caution">
    <text evidence="2">The sequence shown here is derived from an EMBL/GenBank/DDBJ whole genome shotgun (WGS) entry which is preliminary data.</text>
</comment>
<name>A0A3M2S3Z1_9HYPO</name>
<sequence>MAPNELAITIQFTTVPKLFEEINAATGDALIVTDVSQQDYTNIVQERDRRRRRFRFKRYNECQKLIVVIPTEAHELLHLPLYGRISAAVFQMGLGFEWVSTGSTTRRSFLNEDESEGDSSGRPRNPPGRRWPTLVIEAGYSRTLESLRRDVKWWFSASDHQVKIVLLVHFDLSSEDIIIEKWQVEQNETEGLEPSRSQLITISQGPDTDTVNGVSGGPLRLDFSLLFLRAAEQGEGDIVLSVNDLQQLAEIARDTEI</sequence>
<evidence type="ECO:0000313" key="2">
    <source>
        <dbReference type="EMBL" id="RMJ12264.1"/>
    </source>
</evidence>
<gene>
    <name evidence="2" type="ORF">CDV36_008075</name>
</gene>
<proteinExistence type="predicted"/>
<dbReference type="Proteomes" id="UP000277212">
    <property type="component" value="Unassembled WGS sequence"/>
</dbReference>
<dbReference type="OrthoDB" id="76567at2759"/>
<dbReference type="EMBL" id="NKUJ01000141">
    <property type="protein sequence ID" value="RMJ12264.1"/>
    <property type="molecule type" value="Genomic_DNA"/>
</dbReference>
<organism evidence="2 3">
    <name type="scientific">Fusarium kuroshium</name>
    <dbReference type="NCBI Taxonomy" id="2010991"/>
    <lineage>
        <taxon>Eukaryota</taxon>
        <taxon>Fungi</taxon>
        <taxon>Dikarya</taxon>
        <taxon>Ascomycota</taxon>
        <taxon>Pezizomycotina</taxon>
        <taxon>Sordariomycetes</taxon>
        <taxon>Hypocreomycetidae</taxon>
        <taxon>Hypocreales</taxon>
        <taxon>Nectriaceae</taxon>
        <taxon>Fusarium</taxon>
        <taxon>Fusarium solani species complex</taxon>
    </lineage>
</organism>
<protein>
    <submittedName>
        <fullName evidence="2">Uncharacterized protein</fullName>
    </submittedName>
</protein>